<dbReference type="EMBL" id="RDSM01000002">
    <property type="protein sequence ID" value="RXH56672.1"/>
    <property type="molecule type" value="Genomic_DNA"/>
</dbReference>
<evidence type="ECO:0000313" key="5">
    <source>
        <dbReference type="Proteomes" id="UP000289437"/>
    </source>
</evidence>
<dbReference type="GO" id="GO:0043565">
    <property type="term" value="F:sequence-specific DNA binding"/>
    <property type="evidence" value="ECO:0007669"/>
    <property type="project" value="InterPro"/>
</dbReference>
<evidence type="ECO:0000256" key="1">
    <source>
        <dbReference type="ARBA" id="ARBA00023015"/>
    </source>
</evidence>
<evidence type="ECO:0000313" key="4">
    <source>
        <dbReference type="EMBL" id="RXH56672.1"/>
    </source>
</evidence>
<proteinExistence type="predicted"/>
<dbReference type="InterPro" id="IPR018060">
    <property type="entry name" value="HTH_AraC"/>
</dbReference>
<dbReference type="PANTHER" id="PTHR43436">
    <property type="entry name" value="ARAC-FAMILY TRANSCRIPTIONAL REGULATOR"/>
    <property type="match status" value="1"/>
</dbReference>
<feature type="domain" description="HTH araC/xylS-type" evidence="3">
    <location>
        <begin position="51"/>
        <end position="149"/>
    </location>
</feature>
<keyword evidence="2" id="KW-0804">Transcription</keyword>
<dbReference type="GO" id="GO:0003700">
    <property type="term" value="F:DNA-binding transcription factor activity"/>
    <property type="evidence" value="ECO:0007669"/>
    <property type="project" value="InterPro"/>
</dbReference>
<dbReference type="InterPro" id="IPR009594">
    <property type="entry name" value="Tscrpt_reg_HTH_AraC_N"/>
</dbReference>
<reference evidence="4 5" key="1">
    <citation type="submission" date="2018-11" db="EMBL/GenBank/DDBJ databases">
        <authorList>
            <person name="Mardanov A.V."/>
            <person name="Ravin N.V."/>
            <person name="Dedysh S.N."/>
        </authorList>
    </citation>
    <scope>NUCLEOTIDE SEQUENCE [LARGE SCALE GENOMIC DNA]</scope>
    <source>
        <strain evidence="4 5">AF10</strain>
    </source>
</reference>
<reference evidence="5" key="2">
    <citation type="submission" date="2019-02" db="EMBL/GenBank/DDBJ databases">
        <title>Granulicella sibirica sp. nov., a psychrotolerant acidobacterium isolated from an organic soil layer in forested tundra, West Siberia.</title>
        <authorList>
            <person name="Oshkin I.Y."/>
            <person name="Kulichevskaya I.S."/>
            <person name="Rijpstra W.I.C."/>
            <person name="Sinninghe Damste J.S."/>
            <person name="Rakitin A.L."/>
            <person name="Ravin N.V."/>
            <person name="Dedysh S.N."/>
        </authorList>
    </citation>
    <scope>NUCLEOTIDE SEQUENCE [LARGE SCALE GENOMIC DNA]</scope>
    <source>
        <strain evidence="5">AF10</strain>
    </source>
</reference>
<dbReference type="PROSITE" id="PS01124">
    <property type="entry name" value="HTH_ARAC_FAMILY_2"/>
    <property type="match status" value="1"/>
</dbReference>
<keyword evidence="5" id="KW-1185">Reference proteome</keyword>
<organism evidence="4 5">
    <name type="scientific">Granulicella sibirica</name>
    <dbReference type="NCBI Taxonomy" id="2479048"/>
    <lineage>
        <taxon>Bacteria</taxon>
        <taxon>Pseudomonadati</taxon>
        <taxon>Acidobacteriota</taxon>
        <taxon>Terriglobia</taxon>
        <taxon>Terriglobales</taxon>
        <taxon>Acidobacteriaceae</taxon>
        <taxon>Granulicella</taxon>
    </lineage>
</organism>
<name>A0A4Q0T1K3_9BACT</name>
<dbReference type="SUPFAM" id="SSF46689">
    <property type="entry name" value="Homeodomain-like"/>
    <property type="match status" value="2"/>
</dbReference>
<sequence>MRLLRLLESPSDVAPLAPLILREIYYRLLTGQQSAFVRQIALTESRQPQVLKVIDCIRHNYARPLHIDALARLASMSPASLHRQFKALTAMSPLQYQKQIRLQKAQQIMLSESKDAASAGYAVGYGSPSQFSREYQRMFGTPPHQHMHRMRLLERG</sequence>
<dbReference type="PANTHER" id="PTHR43436:SF1">
    <property type="entry name" value="TRANSCRIPTIONAL REGULATORY PROTEIN"/>
    <property type="match status" value="1"/>
</dbReference>
<comment type="caution">
    <text evidence="4">The sequence shown here is derived from an EMBL/GenBank/DDBJ whole genome shotgun (WGS) entry which is preliminary data.</text>
</comment>
<dbReference type="Pfam" id="PF12833">
    <property type="entry name" value="HTH_18"/>
    <property type="match status" value="1"/>
</dbReference>
<accession>A0A4Q0T1K3</accession>
<keyword evidence="1" id="KW-0805">Transcription regulation</keyword>
<dbReference type="InterPro" id="IPR009057">
    <property type="entry name" value="Homeodomain-like_sf"/>
</dbReference>
<protein>
    <submittedName>
        <fullName evidence="4">Transcriptional regulator, AraC family</fullName>
    </submittedName>
</protein>
<dbReference type="Gene3D" id="1.10.10.60">
    <property type="entry name" value="Homeodomain-like"/>
    <property type="match status" value="1"/>
</dbReference>
<dbReference type="AlphaFoldDB" id="A0A4Q0T1K3"/>
<dbReference type="SMART" id="SM00342">
    <property type="entry name" value="HTH_ARAC"/>
    <property type="match status" value="1"/>
</dbReference>
<evidence type="ECO:0000259" key="3">
    <source>
        <dbReference type="PROSITE" id="PS01124"/>
    </source>
</evidence>
<dbReference type="Proteomes" id="UP000289437">
    <property type="component" value="Unassembled WGS sequence"/>
</dbReference>
<dbReference type="Pfam" id="PF06719">
    <property type="entry name" value="AraC_N"/>
    <property type="match status" value="1"/>
</dbReference>
<evidence type="ECO:0000256" key="2">
    <source>
        <dbReference type="ARBA" id="ARBA00023163"/>
    </source>
</evidence>
<gene>
    <name evidence="4" type="ORF">GRAN_3529</name>
</gene>